<dbReference type="UniPathway" id="UPA00031">
    <property type="reaction ID" value="UER00010"/>
</dbReference>
<dbReference type="Proteomes" id="UP000217784">
    <property type="component" value="Unassembled WGS sequence"/>
</dbReference>
<evidence type="ECO:0000256" key="4">
    <source>
        <dbReference type="ARBA" id="ARBA00023102"/>
    </source>
</evidence>
<dbReference type="GO" id="GO:0000105">
    <property type="term" value="P:L-histidine biosynthetic process"/>
    <property type="evidence" value="ECO:0007669"/>
    <property type="project" value="UniProtKB-UniRule"/>
</dbReference>
<dbReference type="PANTHER" id="PTHR21235">
    <property type="entry name" value="IMIDAZOLE GLYCEROL PHOSPHATE SYNTHASE SUBUNIT HISF/H IGP SYNTHASE SUBUNIT HISF/H"/>
    <property type="match status" value="1"/>
</dbReference>
<dbReference type="EC" id="4.3.2.10" evidence="7"/>
<evidence type="ECO:0000256" key="2">
    <source>
        <dbReference type="ARBA" id="ARBA00022490"/>
    </source>
</evidence>
<dbReference type="EMBL" id="LMVM01000040">
    <property type="protein sequence ID" value="PAV03036.1"/>
    <property type="molecule type" value="Genomic_DNA"/>
</dbReference>
<dbReference type="InterPro" id="IPR006062">
    <property type="entry name" value="His_biosynth"/>
</dbReference>
<accession>A0A2A2H161</accession>
<dbReference type="InterPro" id="IPR004651">
    <property type="entry name" value="HisF"/>
</dbReference>
<organism evidence="9 10">
    <name type="scientific">Methanobacterium bryantii</name>
    <dbReference type="NCBI Taxonomy" id="2161"/>
    <lineage>
        <taxon>Archaea</taxon>
        <taxon>Methanobacteriati</taxon>
        <taxon>Methanobacteriota</taxon>
        <taxon>Methanomada group</taxon>
        <taxon>Methanobacteria</taxon>
        <taxon>Methanobacteriales</taxon>
        <taxon>Methanobacteriaceae</taxon>
        <taxon>Methanobacterium</taxon>
    </lineage>
</organism>
<reference evidence="9 10" key="1">
    <citation type="journal article" date="2017" name="BMC Genomics">
        <title>Genomic analysis of methanogenic archaea reveals a shift towards energy conservation.</title>
        <authorList>
            <person name="Gilmore S.P."/>
            <person name="Henske J.K."/>
            <person name="Sexton J.A."/>
            <person name="Solomon K.V."/>
            <person name="Seppala S."/>
            <person name="Yoo J.I."/>
            <person name="Huyett L.M."/>
            <person name="Pressman A."/>
            <person name="Cogan J.Z."/>
            <person name="Kivenson V."/>
            <person name="Peng X."/>
            <person name="Tan Y."/>
            <person name="Valentine D.L."/>
            <person name="O'Malley M.A."/>
        </authorList>
    </citation>
    <scope>NUCLEOTIDE SEQUENCE [LARGE SCALE GENOMIC DNA]</scope>
    <source>
        <strain evidence="9 10">M.o.H.</strain>
    </source>
</reference>
<evidence type="ECO:0000256" key="1">
    <source>
        <dbReference type="ARBA" id="ARBA00005091"/>
    </source>
</evidence>
<gene>
    <name evidence="7" type="primary">hisF</name>
    <name evidence="9" type="ORF">ASJ80_07110</name>
</gene>
<proteinExistence type="inferred from homology"/>
<evidence type="ECO:0000313" key="10">
    <source>
        <dbReference type="Proteomes" id="UP000217784"/>
    </source>
</evidence>
<dbReference type="AlphaFoldDB" id="A0A2A2H161"/>
<evidence type="ECO:0000313" key="9">
    <source>
        <dbReference type="EMBL" id="PAV03036.1"/>
    </source>
</evidence>
<dbReference type="HAMAP" id="MF_01013">
    <property type="entry name" value="HisF"/>
    <property type="match status" value="1"/>
</dbReference>
<keyword evidence="2 7" id="KW-0963">Cytoplasm</keyword>
<feature type="active site" evidence="7">
    <location>
        <position position="134"/>
    </location>
</feature>
<dbReference type="GO" id="GO:0016829">
    <property type="term" value="F:lyase activity"/>
    <property type="evidence" value="ECO:0007669"/>
    <property type="project" value="UniProtKB-KW"/>
</dbReference>
<dbReference type="NCBIfam" id="TIGR00735">
    <property type="entry name" value="hisF"/>
    <property type="match status" value="1"/>
</dbReference>
<dbReference type="Pfam" id="PF00977">
    <property type="entry name" value="His_biosynth"/>
    <property type="match status" value="1"/>
</dbReference>
<dbReference type="InterPro" id="IPR011060">
    <property type="entry name" value="RibuloseP-bd_barrel"/>
</dbReference>
<keyword evidence="10" id="KW-1185">Reference proteome</keyword>
<keyword evidence="4 7" id="KW-0368">Histidine biosynthesis</keyword>
<dbReference type="GO" id="GO:0005737">
    <property type="term" value="C:cytoplasm"/>
    <property type="evidence" value="ECO:0007669"/>
    <property type="project" value="UniProtKB-SubCell"/>
</dbReference>
<evidence type="ECO:0000256" key="3">
    <source>
        <dbReference type="ARBA" id="ARBA00022605"/>
    </source>
</evidence>
<comment type="catalytic activity">
    <reaction evidence="6 7">
        <text>5-[(5-phospho-1-deoxy-D-ribulos-1-ylimino)methylamino]-1-(5-phospho-beta-D-ribosyl)imidazole-4-carboxamide + L-glutamine = D-erythro-1-(imidazol-4-yl)glycerol 3-phosphate + 5-amino-1-(5-phospho-beta-D-ribosyl)imidazole-4-carboxamide + L-glutamate + H(+)</text>
        <dbReference type="Rhea" id="RHEA:24793"/>
        <dbReference type="ChEBI" id="CHEBI:15378"/>
        <dbReference type="ChEBI" id="CHEBI:29985"/>
        <dbReference type="ChEBI" id="CHEBI:58278"/>
        <dbReference type="ChEBI" id="CHEBI:58359"/>
        <dbReference type="ChEBI" id="CHEBI:58475"/>
        <dbReference type="ChEBI" id="CHEBI:58525"/>
        <dbReference type="EC" id="4.3.2.10"/>
    </reaction>
</comment>
<evidence type="ECO:0000256" key="8">
    <source>
        <dbReference type="RuleBase" id="RU003657"/>
    </source>
</evidence>
<keyword evidence="5 7" id="KW-0456">Lyase</keyword>
<comment type="function">
    <text evidence="7">IGPS catalyzes the conversion of PRFAR and glutamine to IGP, AICAR and glutamate. The HisF subunit catalyzes the cyclization activity that produces IGP and AICAR from PRFAR using the ammonia provided by the HisH subunit.</text>
</comment>
<dbReference type="GO" id="GO:0000107">
    <property type="term" value="F:imidazoleglycerol-phosphate synthase activity"/>
    <property type="evidence" value="ECO:0007669"/>
    <property type="project" value="UniProtKB-UniRule"/>
</dbReference>
<dbReference type="SUPFAM" id="SSF51366">
    <property type="entry name" value="Ribulose-phoshate binding barrel"/>
    <property type="match status" value="1"/>
</dbReference>
<dbReference type="RefSeq" id="WP_069583939.1">
    <property type="nucleotide sequence ID" value="NZ_LMVM01000040.1"/>
</dbReference>
<comment type="caution">
    <text evidence="9">The sequence shown here is derived from an EMBL/GenBank/DDBJ whole genome shotgun (WGS) entry which is preliminary data.</text>
</comment>
<dbReference type="Gene3D" id="3.20.20.70">
    <property type="entry name" value="Aldolase class I"/>
    <property type="match status" value="1"/>
</dbReference>
<comment type="similarity">
    <text evidence="7 8">Belongs to the HisA/HisF family.</text>
</comment>
<dbReference type="PANTHER" id="PTHR21235:SF2">
    <property type="entry name" value="IMIDAZOLE GLYCEROL PHOSPHATE SYNTHASE HISHF"/>
    <property type="match status" value="1"/>
</dbReference>
<evidence type="ECO:0000256" key="5">
    <source>
        <dbReference type="ARBA" id="ARBA00023239"/>
    </source>
</evidence>
<evidence type="ECO:0000256" key="7">
    <source>
        <dbReference type="HAMAP-Rule" id="MF_01013"/>
    </source>
</evidence>
<comment type="pathway">
    <text evidence="1 7">Amino-acid biosynthesis; L-histidine biosynthesis; L-histidine from 5-phospho-alpha-D-ribose 1-diphosphate: step 5/9.</text>
</comment>
<protein>
    <recommendedName>
        <fullName evidence="7">Imidazole glycerol phosphate synthase subunit HisF</fullName>
        <ecNumber evidence="7">4.3.2.10</ecNumber>
    </recommendedName>
    <alternativeName>
        <fullName evidence="7">IGP synthase cyclase subunit</fullName>
    </alternativeName>
    <alternativeName>
        <fullName evidence="7">IGP synthase subunit HisF</fullName>
    </alternativeName>
    <alternativeName>
        <fullName evidence="7">ImGP synthase subunit HisF</fullName>
        <shortName evidence="7">IGPS subunit HisF</shortName>
    </alternativeName>
</protein>
<name>A0A2A2H161_METBR</name>
<keyword evidence="3 7" id="KW-0028">Amino-acid biosynthesis</keyword>
<dbReference type="InterPro" id="IPR013785">
    <property type="entry name" value="Aldolase_TIM"/>
</dbReference>
<feature type="active site" evidence="7">
    <location>
        <position position="11"/>
    </location>
</feature>
<comment type="subunit">
    <text evidence="7">Heterodimer of HisH and HisF.</text>
</comment>
<sequence>MLAKRIIPCLDCDLNVPHGRVVKGVEFKQIRYAGEPVDLATRYYEEGADEIVFLDITASHERRETMTDVIKATTENVFVPICVGGGIRKPEDYVNMLKAGADKCSTNTAAIHNPDLINEASKVVGSQACVIGIDAKRRYVENPKESEDKITVETDKGYCWFDCSIYGGREFTGIDAIAWAIECEERGAGEILLTSMDRDGTKDGYDNYLNKAISEAVNIPVIASGGVGNPEHIYDAFTQGKADAALAASIFHFKEYSVGSVKEYLKKRRIPVRL</sequence>
<dbReference type="CDD" id="cd04731">
    <property type="entry name" value="HisF"/>
    <property type="match status" value="1"/>
</dbReference>
<evidence type="ECO:0000256" key="6">
    <source>
        <dbReference type="ARBA" id="ARBA00047838"/>
    </source>
</evidence>
<dbReference type="InterPro" id="IPR050064">
    <property type="entry name" value="IGPS_HisA/HisF"/>
</dbReference>
<comment type="subcellular location">
    <subcellularLocation>
        <location evidence="7">Cytoplasm</location>
    </subcellularLocation>
</comment>
<dbReference type="OrthoDB" id="6261at2157"/>